<dbReference type="InterPro" id="IPR036397">
    <property type="entry name" value="RNaseH_sf"/>
</dbReference>
<protein>
    <submittedName>
        <fullName evidence="2">Gag-pol fusion polyprotein</fullName>
    </submittedName>
</protein>
<organism evidence="2 3">
    <name type="scientific">Elysia marginata</name>
    <dbReference type="NCBI Taxonomy" id="1093978"/>
    <lineage>
        <taxon>Eukaryota</taxon>
        <taxon>Metazoa</taxon>
        <taxon>Spiralia</taxon>
        <taxon>Lophotrochozoa</taxon>
        <taxon>Mollusca</taxon>
        <taxon>Gastropoda</taxon>
        <taxon>Heterobranchia</taxon>
        <taxon>Euthyneura</taxon>
        <taxon>Panpulmonata</taxon>
        <taxon>Sacoglossa</taxon>
        <taxon>Placobranchoidea</taxon>
        <taxon>Plakobranchidae</taxon>
        <taxon>Elysia</taxon>
    </lineage>
</organism>
<dbReference type="InterPro" id="IPR012337">
    <property type="entry name" value="RNaseH-like_sf"/>
</dbReference>
<proteinExistence type="predicted"/>
<sequence length="409" mass="46191">MSDLPSERIEASAPFLYCGMVCFGPFRVKDERKEVKRYGLIVTCLASRAVHLEVLDDMSTDSLINSLRNGIAIRGQLMSDLPSERIEASTPFPYCGMVCFGPFRVKDGRKEVKKYGLIVTCLASRAVNLEVLDDMSTDSLINSLRNMIAIRGEVWLIRCDRGTNFVGASNEFRAAWKQVDTDTIVSKTLKWNCEFKFNPPSSSHMGGVWERQIRTVRSVLNGLLGRSGQRLSTSSLRTLFYEVMAIVISRPVAVESLECPDGPRPLITNHLLTMKSSVPLPPPGVFEEADLYIRKRWRCVQRLTDEFWRAWKGLYLATLQPRPIYQNPQRNIAVDDVVILHDDNVCRNEWKLARVVEAAPSADGLVRSVKIMMSSPFLDGQGRPLSPLVFLFRPVHKLTVLVRANQLDD</sequence>
<gene>
    <name evidence="2" type="ORF">ElyMa_004819300</name>
</gene>
<evidence type="ECO:0000313" key="2">
    <source>
        <dbReference type="EMBL" id="GFS10831.1"/>
    </source>
</evidence>
<dbReference type="EMBL" id="BMAT01009641">
    <property type="protein sequence ID" value="GFS10831.1"/>
    <property type="molecule type" value="Genomic_DNA"/>
</dbReference>
<dbReference type="Pfam" id="PF18701">
    <property type="entry name" value="DUF5641"/>
    <property type="match status" value="1"/>
</dbReference>
<dbReference type="PANTHER" id="PTHR47331:SF5">
    <property type="entry name" value="RIBONUCLEASE H"/>
    <property type="match status" value="1"/>
</dbReference>
<evidence type="ECO:0000259" key="1">
    <source>
        <dbReference type="Pfam" id="PF18701"/>
    </source>
</evidence>
<keyword evidence="3" id="KW-1185">Reference proteome</keyword>
<name>A0AAV4IEQ1_9GAST</name>
<dbReference type="SUPFAM" id="SSF53098">
    <property type="entry name" value="Ribonuclease H-like"/>
    <property type="match status" value="1"/>
</dbReference>
<dbReference type="Proteomes" id="UP000762676">
    <property type="component" value="Unassembled WGS sequence"/>
</dbReference>
<comment type="caution">
    <text evidence="2">The sequence shown here is derived from an EMBL/GenBank/DDBJ whole genome shotgun (WGS) entry which is preliminary data.</text>
</comment>
<dbReference type="Gene3D" id="3.30.420.10">
    <property type="entry name" value="Ribonuclease H-like superfamily/Ribonuclease H"/>
    <property type="match status" value="2"/>
</dbReference>
<dbReference type="AlphaFoldDB" id="A0AAV4IEQ1"/>
<dbReference type="InterPro" id="IPR040676">
    <property type="entry name" value="DUF5641"/>
</dbReference>
<dbReference type="GO" id="GO:0003676">
    <property type="term" value="F:nucleic acid binding"/>
    <property type="evidence" value="ECO:0007669"/>
    <property type="project" value="InterPro"/>
</dbReference>
<reference evidence="2 3" key="1">
    <citation type="journal article" date="2021" name="Elife">
        <title>Chloroplast acquisition without the gene transfer in kleptoplastic sea slugs, Plakobranchus ocellatus.</title>
        <authorList>
            <person name="Maeda T."/>
            <person name="Takahashi S."/>
            <person name="Yoshida T."/>
            <person name="Shimamura S."/>
            <person name="Takaki Y."/>
            <person name="Nagai Y."/>
            <person name="Toyoda A."/>
            <person name="Suzuki Y."/>
            <person name="Arimoto A."/>
            <person name="Ishii H."/>
            <person name="Satoh N."/>
            <person name="Nishiyama T."/>
            <person name="Hasebe M."/>
            <person name="Maruyama T."/>
            <person name="Minagawa J."/>
            <person name="Obokata J."/>
            <person name="Shigenobu S."/>
        </authorList>
    </citation>
    <scope>NUCLEOTIDE SEQUENCE [LARGE SCALE GENOMIC DNA]</scope>
</reference>
<feature type="domain" description="DUF5641" evidence="1">
    <location>
        <begin position="295"/>
        <end position="377"/>
    </location>
</feature>
<dbReference type="PANTHER" id="PTHR47331">
    <property type="entry name" value="PHD-TYPE DOMAIN-CONTAINING PROTEIN"/>
    <property type="match status" value="1"/>
</dbReference>
<evidence type="ECO:0000313" key="3">
    <source>
        <dbReference type="Proteomes" id="UP000762676"/>
    </source>
</evidence>
<accession>A0AAV4IEQ1</accession>